<organism evidence="2 3">
    <name type="scientific">Actinia tenebrosa</name>
    <name type="common">Australian red waratah sea anemone</name>
    <dbReference type="NCBI Taxonomy" id="6105"/>
    <lineage>
        <taxon>Eukaryota</taxon>
        <taxon>Metazoa</taxon>
        <taxon>Cnidaria</taxon>
        <taxon>Anthozoa</taxon>
        <taxon>Hexacorallia</taxon>
        <taxon>Actiniaria</taxon>
        <taxon>Actiniidae</taxon>
        <taxon>Actinia</taxon>
    </lineage>
</organism>
<dbReference type="AlphaFoldDB" id="A0A6P8IWG7"/>
<reference evidence="3" key="1">
    <citation type="submission" date="2025-08" db="UniProtKB">
        <authorList>
            <consortium name="RefSeq"/>
        </authorList>
    </citation>
    <scope>IDENTIFICATION</scope>
    <source>
        <tissue evidence="3">Tentacle</tissue>
    </source>
</reference>
<sequence length="423" mass="48630">MQIRKGCRKGLQCFIVLLAVCCSLVVFEIHNGEKHFNFKPWKANYTILKNPTYCSNIKTAINFGHWRPKPGLTAEDQEARASHDVFLRRHRGLPDHLFRSDLRCGTLYPIHAPSFGPKLPSMCERNSWNYCCNATNWCSNGTSNCACTGCTDFRKIVSAELHEWTPYENCRVRNYTSEKACSLVNRLSSLVIIGDSLMRHFYAALLMIFTNDPLEGSMRKGLSEKERKRCQGERQFVDQGKSMCNKKLSRSNRDVNAEKFCKGTTNFFFHFNESYSIRRRNDAMKIVRETVNNRSKSFIVVGVGMHDGLNAQKVMNKYVEPILGIVAKRKWPRIVWVTVHAQGYLKPMAYRNAQSIQRIMAYNQQMTKLMEARGVDVLDFFNMTLGVHSYDGTHYGYGVNIAKAQFLLNFIDSTIDSKTIRKI</sequence>
<evidence type="ECO:0000313" key="3">
    <source>
        <dbReference type="RefSeq" id="XP_031571454.1"/>
    </source>
</evidence>
<evidence type="ECO:0000313" key="2">
    <source>
        <dbReference type="Proteomes" id="UP000515163"/>
    </source>
</evidence>
<dbReference type="SUPFAM" id="SSF52266">
    <property type="entry name" value="SGNH hydrolase"/>
    <property type="match status" value="1"/>
</dbReference>
<dbReference type="KEGG" id="aten:116305644"/>
<evidence type="ECO:0000256" key="1">
    <source>
        <dbReference type="SAM" id="SignalP"/>
    </source>
</evidence>
<feature type="signal peptide" evidence="1">
    <location>
        <begin position="1"/>
        <end position="27"/>
    </location>
</feature>
<feature type="chain" id="PRO_5028200206" evidence="1">
    <location>
        <begin position="28"/>
        <end position="423"/>
    </location>
</feature>
<dbReference type="InParanoid" id="A0A6P8IWG7"/>
<dbReference type="GeneID" id="116305644"/>
<gene>
    <name evidence="3" type="primary">LOC116305644</name>
</gene>
<dbReference type="RefSeq" id="XP_031571454.1">
    <property type="nucleotide sequence ID" value="XM_031715594.1"/>
</dbReference>
<dbReference type="OrthoDB" id="5373426at2759"/>
<protein>
    <submittedName>
        <fullName evidence="3">Uncharacterized protein LOC116305644 isoform X1</fullName>
    </submittedName>
</protein>
<dbReference type="Proteomes" id="UP000515163">
    <property type="component" value="Unplaced"/>
</dbReference>
<keyword evidence="1" id="KW-0732">Signal</keyword>
<name>A0A6P8IWG7_ACTTE</name>
<dbReference type="Gene3D" id="3.40.50.1110">
    <property type="entry name" value="SGNH hydrolase"/>
    <property type="match status" value="1"/>
</dbReference>
<keyword evidence="2" id="KW-1185">Reference proteome</keyword>
<accession>A0A6P8IWG7</accession>
<proteinExistence type="predicted"/>
<dbReference type="PANTHER" id="PTHR20003:SF7">
    <property type="entry name" value="SGNH DOMAIN-CONTAINING PROTEIN"/>
    <property type="match status" value="1"/>
</dbReference>
<dbReference type="InterPro" id="IPR036514">
    <property type="entry name" value="SGNH_hydro_sf"/>
</dbReference>
<dbReference type="PANTHER" id="PTHR20003">
    <property type="entry name" value="GLYCOPROTEIN-RELATED"/>
    <property type="match status" value="1"/>
</dbReference>